<reference evidence="2" key="1">
    <citation type="submission" date="2019-08" db="EMBL/GenBank/DDBJ databases">
        <authorList>
            <person name="Kucharzyk K."/>
            <person name="Murdoch R.W."/>
            <person name="Higgins S."/>
            <person name="Loffler F."/>
        </authorList>
    </citation>
    <scope>NUCLEOTIDE SEQUENCE</scope>
</reference>
<dbReference type="InterPro" id="IPR010839">
    <property type="entry name" value="AtuA_N"/>
</dbReference>
<comment type="caution">
    <text evidence="2">The sequence shown here is derived from an EMBL/GenBank/DDBJ whole genome shotgun (WGS) entry which is preliminary data.</text>
</comment>
<evidence type="ECO:0000313" key="2">
    <source>
        <dbReference type="EMBL" id="MPN12335.1"/>
    </source>
</evidence>
<dbReference type="Pfam" id="PF07287">
    <property type="entry name" value="AtuA"/>
    <property type="match status" value="1"/>
</dbReference>
<name>A0A645FD59_9ZZZZ</name>
<dbReference type="AlphaFoldDB" id="A0A645FD59"/>
<protein>
    <recommendedName>
        <fullName evidence="1">Acyclic terpene utilisation N-terminal domain-containing protein</fullName>
    </recommendedName>
</protein>
<gene>
    <name evidence="2" type="ORF">SDC9_159651</name>
</gene>
<organism evidence="2">
    <name type="scientific">bioreactor metagenome</name>
    <dbReference type="NCBI Taxonomy" id="1076179"/>
    <lineage>
        <taxon>unclassified sequences</taxon>
        <taxon>metagenomes</taxon>
        <taxon>ecological metagenomes</taxon>
    </lineage>
</organism>
<sequence length="98" mass="10857">MAPGKFEELKFDIIGCNSLYWNPDYKYSETPSEVRVRVAGRAKTKEIADLVPNEVEALYTNGPAGGCGAVKRTREILSVASILVNRDDVKAEVTYFDV</sequence>
<evidence type="ECO:0000259" key="1">
    <source>
        <dbReference type="Pfam" id="PF07287"/>
    </source>
</evidence>
<feature type="domain" description="Acyclic terpene utilisation N-terminal" evidence="1">
    <location>
        <begin position="4"/>
        <end position="94"/>
    </location>
</feature>
<dbReference type="EMBL" id="VSSQ01058665">
    <property type="protein sequence ID" value="MPN12335.1"/>
    <property type="molecule type" value="Genomic_DNA"/>
</dbReference>
<accession>A0A645FD59</accession>
<proteinExistence type="predicted"/>